<evidence type="ECO:0000313" key="2">
    <source>
        <dbReference type="Proteomes" id="UP001576780"/>
    </source>
</evidence>
<accession>A0ABV4WR56</accession>
<dbReference type="InterPro" id="IPR011051">
    <property type="entry name" value="RmlC_Cupin_sf"/>
</dbReference>
<evidence type="ECO:0008006" key="3">
    <source>
        <dbReference type="Google" id="ProtNLM"/>
    </source>
</evidence>
<dbReference type="EMBL" id="JBHFNT010000215">
    <property type="protein sequence ID" value="MFB2837560.1"/>
    <property type="molecule type" value="Genomic_DNA"/>
</dbReference>
<evidence type="ECO:0000313" key="1">
    <source>
        <dbReference type="EMBL" id="MFB2837560.1"/>
    </source>
</evidence>
<protein>
    <recommendedName>
        <fullName evidence="3">Cupin type-1 domain-containing protein</fullName>
    </recommendedName>
</protein>
<comment type="caution">
    <text evidence="1">The sequence shown here is derived from an EMBL/GenBank/DDBJ whole genome shotgun (WGS) entry which is preliminary data.</text>
</comment>
<proteinExistence type="predicted"/>
<reference evidence="1 2" key="1">
    <citation type="submission" date="2024-09" db="EMBL/GenBank/DDBJ databases">
        <title>Floridaenema gen nov. (Aerosakkonemataceae, Aerosakkonematales ord. nov., Cyanobacteria) from benthic tropical and subtropical fresh waters, with the description of four new species.</title>
        <authorList>
            <person name="Moretto J.A."/>
            <person name="Berthold D.E."/>
            <person name="Lefler F.W."/>
            <person name="Huang I.-S."/>
            <person name="Laughinghouse H. IV."/>
        </authorList>
    </citation>
    <scope>NUCLEOTIDE SEQUENCE [LARGE SCALE GENOMIC DNA]</scope>
    <source>
        <strain evidence="1 2">BLCC-F167</strain>
    </source>
</reference>
<dbReference type="RefSeq" id="WP_413279902.1">
    <property type="nucleotide sequence ID" value="NZ_JBHFNT010000215.1"/>
</dbReference>
<sequence>MNTSSQQLVEEITHNDRLLAIVISAKFNQPGIHFFTPNTFSQQLAYINHPTGKIIQPHIHNPVSRIVFYTQEVLLIKKGRLRVDFYSEQQEYLESRLLEAGDVILLIAGGHGFEVVEEVEIIEIKQGPYVGEEDKTRFPGITQQKNETLSLISN</sequence>
<name>A0ABV4WR56_9CYAN</name>
<keyword evidence="2" id="KW-1185">Reference proteome</keyword>
<gene>
    <name evidence="1" type="ORF">ACE1CA_23775</name>
</gene>
<organism evidence="1 2">
    <name type="scientific">Floridaenema evergladense BLCC-F167</name>
    <dbReference type="NCBI Taxonomy" id="3153639"/>
    <lineage>
        <taxon>Bacteria</taxon>
        <taxon>Bacillati</taxon>
        <taxon>Cyanobacteriota</taxon>
        <taxon>Cyanophyceae</taxon>
        <taxon>Oscillatoriophycideae</taxon>
        <taxon>Aerosakkonematales</taxon>
        <taxon>Aerosakkonemataceae</taxon>
        <taxon>Floridanema</taxon>
        <taxon>Floridanema evergladense</taxon>
    </lineage>
</organism>
<dbReference type="Proteomes" id="UP001576780">
    <property type="component" value="Unassembled WGS sequence"/>
</dbReference>
<dbReference type="SUPFAM" id="SSF51182">
    <property type="entry name" value="RmlC-like cupins"/>
    <property type="match status" value="1"/>
</dbReference>